<feature type="transmembrane region" description="Helical" evidence="1">
    <location>
        <begin position="42"/>
        <end position="65"/>
    </location>
</feature>
<keyword evidence="1" id="KW-0472">Membrane</keyword>
<comment type="caution">
    <text evidence="2">The sequence shown here is derived from an EMBL/GenBank/DDBJ whole genome shotgun (WGS) entry which is preliminary data.</text>
</comment>
<sequence>MPAAVGTTTSGVPIAALAAAAALVLVQLLVPEVRRRVSPRSTRFQSLAGGLAVAYVFARLLPGLAQPATASSADLPDGPLGLLERHAFLVALAGLVAYYAVLDWAQDEDRREQREPGGTPTPWPFWASVALYLVFNLFVGYLLVHQVRPGVTELVLYTVALAARYLAGEVALRDQDPRVYDRFGRWILAAAVLAGWGFGAAVDLGDAAVNVFSALLVGSIILTSLKQQLPGTARVSFPVFGAACLVFTALLLAL</sequence>
<feature type="transmembrane region" description="Helical" evidence="1">
    <location>
        <begin position="207"/>
        <end position="225"/>
    </location>
</feature>
<proteinExistence type="predicted"/>
<feature type="transmembrane region" description="Helical" evidence="1">
    <location>
        <begin position="183"/>
        <end position="201"/>
    </location>
</feature>
<accession>A0ABU2KCM9</accession>
<keyword evidence="1" id="KW-1133">Transmembrane helix</keyword>
<evidence type="ECO:0000313" key="2">
    <source>
        <dbReference type="EMBL" id="MDT0277934.1"/>
    </source>
</evidence>
<organism evidence="2 3">
    <name type="scientific">Blastococcus goldschmidtiae</name>
    <dbReference type="NCBI Taxonomy" id="3075546"/>
    <lineage>
        <taxon>Bacteria</taxon>
        <taxon>Bacillati</taxon>
        <taxon>Actinomycetota</taxon>
        <taxon>Actinomycetes</taxon>
        <taxon>Geodermatophilales</taxon>
        <taxon>Geodermatophilaceae</taxon>
        <taxon>Blastococcus</taxon>
    </lineage>
</organism>
<reference evidence="3" key="1">
    <citation type="submission" date="2023-07" db="EMBL/GenBank/DDBJ databases">
        <title>30 novel species of actinomycetes from the DSMZ collection.</title>
        <authorList>
            <person name="Nouioui I."/>
        </authorList>
    </citation>
    <scope>NUCLEOTIDE SEQUENCE [LARGE SCALE GENOMIC DNA]</scope>
    <source>
        <strain evidence="3">DSM 46792</strain>
    </source>
</reference>
<feature type="transmembrane region" description="Helical" evidence="1">
    <location>
        <begin position="154"/>
        <end position="171"/>
    </location>
</feature>
<dbReference type="EMBL" id="JAVREI010000018">
    <property type="protein sequence ID" value="MDT0277934.1"/>
    <property type="molecule type" value="Genomic_DNA"/>
</dbReference>
<feature type="transmembrane region" description="Helical" evidence="1">
    <location>
        <begin position="123"/>
        <end position="142"/>
    </location>
</feature>
<keyword evidence="3" id="KW-1185">Reference proteome</keyword>
<gene>
    <name evidence="2" type="ORF">RM425_18700</name>
</gene>
<name>A0ABU2KCM9_9ACTN</name>
<protein>
    <submittedName>
        <fullName evidence="2">Uncharacterized protein</fullName>
    </submittedName>
</protein>
<dbReference type="RefSeq" id="WP_311346735.1">
    <property type="nucleotide sequence ID" value="NZ_JAVREI010000018.1"/>
</dbReference>
<keyword evidence="1" id="KW-0812">Transmembrane</keyword>
<feature type="transmembrane region" description="Helical" evidence="1">
    <location>
        <begin position="237"/>
        <end position="253"/>
    </location>
</feature>
<evidence type="ECO:0000313" key="3">
    <source>
        <dbReference type="Proteomes" id="UP001183222"/>
    </source>
</evidence>
<feature type="transmembrane region" description="Helical" evidence="1">
    <location>
        <begin position="12"/>
        <end position="30"/>
    </location>
</feature>
<evidence type="ECO:0000256" key="1">
    <source>
        <dbReference type="SAM" id="Phobius"/>
    </source>
</evidence>
<dbReference type="Proteomes" id="UP001183222">
    <property type="component" value="Unassembled WGS sequence"/>
</dbReference>
<feature type="transmembrane region" description="Helical" evidence="1">
    <location>
        <begin position="85"/>
        <end position="102"/>
    </location>
</feature>